<keyword evidence="3" id="KW-1185">Reference proteome</keyword>
<dbReference type="eggNOG" id="COG1451">
    <property type="taxonomic scope" value="Bacteria"/>
</dbReference>
<dbReference type="Pfam" id="PF01863">
    <property type="entry name" value="YgjP-like"/>
    <property type="match status" value="1"/>
</dbReference>
<dbReference type="KEGG" id="fal:FRAAL4995"/>
<dbReference type="HOGENOM" id="CLU_065947_2_2_11"/>
<proteinExistence type="predicted"/>
<dbReference type="AlphaFoldDB" id="Q0RFV4"/>
<dbReference type="CDD" id="cd07344">
    <property type="entry name" value="M48_yhfN_like"/>
    <property type="match status" value="1"/>
</dbReference>
<dbReference type="InterPro" id="IPR002725">
    <property type="entry name" value="YgjP-like_metallopeptidase"/>
</dbReference>
<name>Q0RFV4_FRAAA</name>
<dbReference type="PANTHER" id="PTHR30399:SF1">
    <property type="entry name" value="UTP PYROPHOSPHATASE"/>
    <property type="match status" value="1"/>
</dbReference>
<sequence length="248" mass="28102">MDFVVRASELRRTVGITVDRDGTLLLHTPTDADPDRLARWVRGHRSWIHQRLAEKDVLLSPRPVKQFVNGEGFDYLGRHYRLLLTDDPTVDDGGVLPRAGRPAAGRHRTPASPVRLIRGRIHLPRSLAATDIDGAAALIGWYRHRGATWLPPRIRPWASRMGVDITGLDIRDLGHRWGSLSTTGRINIHWATMQLPVSLVDYVLVHELAHAHERNHTPTFWRLVERAIPDYETRKNRLAALGATLWLG</sequence>
<dbReference type="PANTHER" id="PTHR30399">
    <property type="entry name" value="UNCHARACTERIZED PROTEIN YGJP"/>
    <property type="match status" value="1"/>
</dbReference>
<accession>Q0RFV4</accession>
<reference evidence="2 3" key="1">
    <citation type="journal article" date="2007" name="Genome Res.">
        <title>Genome characteristics of facultatively symbiotic Frankia sp. strains reflect host range and host plant biogeography.</title>
        <authorList>
            <person name="Normand P."/>
            <person name="Lapierre P."/>
            <person name="Tisa L.S."/>
            <person name="Gogarten J.P."/>
            <person name="Alloisio N."/>
            <person name="Bagnarol E."/>
            <person name="Bassi C.A."/>
            <person name="Berry A.M."/>
            <person name="Bickhart D.M."/>
            <person name="Choisne N."/>
            <person name="Couloux A."/>
            <person name="Cournoyer B."/>
            <person name="Cruveiller S."/>
            <person name="Daubin V."/>
            <person name="Demange N."/>
            <person name="Francino M.P."/>
            <person name="Goltsman E."/>
            <person name="Huang Y."/>
            <person name="Kopp O.R."/>
            <person name="Labarre L."/>
            <person name="Lapidus A."/>
            <person name="Lavire C."/>
            <person name="Marechal J."/>
            <person name="Martinez M."/>
            <person name="Mastronunzio J.E."/>
            <person name="Mullin B.C."/>
            <person name="Niemann J."/>
            <person name="Pujic P."/>
            <person name="Rawnsley T."/>
            <person name="Rouy Z."/>
            <person name="Schenowitz C."/>
            <person name="Sellstedt A."/>
            <person name="Tavares F."/>
            <person name="Tomkins J.P."/>
            <person name="Vallenet D."/>
            <person name="Valverde C."/>
            <person name="Wall L.G."/>
            <person name="Wang Y."/>
            <person name="Medigue C."/>
            <person name="Benson D.R."/>
        </authorList>
    </citation>
    <scope>NUCLEOTIDE SEQUENCE [LARGE SCALE GENOMIC DNA]</scope>
    <source>
        <strain evidence="3">DSM 45986 / CECT 9034 / ACN14a</strain>
    </source>
</reference>
<dbReference type="STRING" id="326424.FRAAL4995"/>
<dbReference type="EMBL" id="CT573213">
    <property type="protein sequence ID" value="CAJ63636.1"/>
    <property type="molecule type" value="Genomic_DNA"/>
</dbReference>
<dbReference type="Proteomes" id="UP000000657">
    <property type="component" value="Chromosome"/>
</dbReference>
<dbReference type="InterPro" id="IPR053136">
    <property type="entry name" value="UTP_pyrophosphatase-like"/>
</dbReference>
<evidence type="ECO:0000313" key="3">
    <source>
        <dbReference type="Proteomes" id="UP000000657"/>
    </source>
</evidence>
<dbReference type="Gene3D" id="3.30.2010.10">
    <property type="entry name" value="Metalloproteases ('zincins'), catalytic domain"/>
    <property type="match status" value="1"/>
</dbReference>
<organism evidence="2 3">
    <name type="scientific">Frankia alni (strain DSM 45986 / CECT 9034 / ACN14a)</name>
    <dbReference type="NCBI Taxonomy" id="326424"/>
    <lineage>
        <taxon>Bacteria</taxon>
        <taxon>Bacillati</taxon>
        <taxon>Actinomycetota</taxon>
        <taxon>Actinomycetes</taxon>
        <taxon>Frankiales</taxon>
        <taxon>Frankiaceae</taxon>
        <taxon>Frankia</taxon>
    </lineage>
</organism>
<feature type="domain" description="YgjP-like metallopeptidase" evidence="1">
    <location>
        <begin position="12"/>
        <end position="239"/>
    </location>
</feature>
<evidence type="ECO:0000313" key="2">
    <source>
        <dbReference type="EMBL" id="CAJ63636.1"/>
    </source>
</evidence>
<gene>
    <name evidence="2" type="ordered locus">FRAAL4995</name>
</gene>
<evidence type="ECO:0000259" key="1">
    <source>
        <dbReference type="Pfam" id="PF01863"/>
    </source>
</evidence>
<protein>
    <recommendedName>
        <fullName evidence="1">YgjP-like metallopeptidase domain-containing protein</fullName>
    </recommendedName>
</protein>